<evidence type="ECO:0000313" key="2">
    <source>
        <dbReference type="Proteomes" id="UP001177260"/>
    </source>
</evidence>
<protein>
    <submittedName>
        <fullName evidence="1">Uncharacterized protein</fullName>
    </submittedName>
</protein>
<organism evidence="1 2">
    <name type="scientific">Aspergillus melleus</name>
    <dbReference type="NCBI Taxonomy" id="138277"/>
    <lineage>
        <taxon>Eukaryota</taxon>
        <taxon>Fungi</taxon>
        <taxon>Dikarya</taxon>
        <taxon>Ascomycota</taxon>
        <taxon>Pezizomycotina</taxon>
        <taxon>Eurotiomycetes</taxon>
        <taxon>Eurotiomycetidae</taxon>
        <taxon>Eurotiales</taxon>
        <taxon>Aspergillaceae</taxon>
        <taxon>Aspergillus</taxon>
        <taxon>Aspergillus subgen. Circumdati</taxon>
    </lineage>
</organism>
<name>A0ACC3B816_9EURO</name>
<keyword evidence="2" id="KW-1185">Reference proteome</keyword>
<sequence length="438" mass="46677">MPLDEEGAKWSCEPCIRGHRSSKCQHFDRLMMKVPKAGRPLAKCPHPKGTCSCQKSYAFMIRIPKGTTCLCRPVYQVPVDPGDPAPAMTPAALVPTLSPAPGKIQKSSKRQVKTAPEAIAKALHSIPEFKKPQTGNGTPNGLSPFIGNSPDRLTQGADALVPAPFPPWQDFQATGQNHYMSPFSFDPPQSGTSAYPQNYLSQMPQNGSFAFANGGISGSIDFNPSVLPSSLPHEPQSVHHPAPSSLDNKTDHDCSCGEGCQCLGCASHPFNNTTRQHVQEMGLLVALDGEQTLEGFNGFQSPSIHANYPSVPPMNYSLPEFNHTLVNGTPHMGMQPYGQVETSSNQLSNGYSSPPAEYTPGQTLMEPSEYYTLEYPVGLPSGCSDVTGSCHGHDGFSLGATAAENIEAPTVAANELGVSTSNSEAMTRISSPSSTSML</sequence>
<accession>A0ACC3B816</accession>
<dbReference type="Proteomes" id="UP001177260">
    <property type="component" value="Unassembled WGS sequence"/>
</dbReference>
<evidence type="ECO:0000313" key="1">
    <source>
        <dbReference type="EMBL" id="KAK1146486.1"/>
    </source>
</evidence>
<gene>
    <name evidence="1" type="ORF">N8T08_002915</name>
</gene>
<reference evidence="1 2" key="1">
    <citation type="journal article" date="2023" name="ACS Omega">
        <title>Identification of the Neoaspergillic Acid Biosynthesis Gene Cluster by Establishing an In Vitro CRISPR-Ribonucleoprotein Genetic System in Aspergillus melleus.</title>
        <authorList>
            <person name="Yuan B."/>
            <person name="Grau M.F."/>
            <person name="Murata R.M."/>
            <person name="Torok T."/>
            <person name="Venkateswaran K."/>
            <person name="Stajich J.E."/>
            <person name="Wang C.C.C."/>
        </authorList>
    </citation>
    <scope>NUCLEOTIDE SEQUENCE [LARGE SCALE GENOMIC DNA]</scope>
    <source>
        <strain evidence="1 2">IMV 1140</strain>
    </source>
</reference>
<proteinExistence type="predicted"/>
<comment type="caution">
    <text evidence="1">The sequence shown here is derived from an EMBL/GenBank/DDBJ whole genome shotgun (WGS) entry which is preliminary data.</text>
</comment>
<dbReference type="EMBL" id="JAOPJF010000017">
    <property type="protein sequence ID" value="KAK1146486.1"/>
    <property type="molecule type" value="Genomic_DNA"/>
</dbReference>